<organism evidence="2 3">
    <name type="scientific">Zootermopsis nevadensis</name>
    <name type="common">Dampwood termite</name>
    <dbReference type="NCBI Taxonomy" id="136037"/>
    <lineage>
        <taxon>Eukaryota</taxon>
        <taxon>Metazoa</taxon>
        <taxon>Ecdysozoa</taxon>
        <taxon>Arthropoda</taxon>
        <taxon>Hexapoda</taxon>
        <taxon>Insecta</taxon>
        <taxon>Pterygota</taxon>
        <taxon>Neoptera</taxon>
        <taxon>Polyneoptera</taxon>
        <taxon>Dictyoptera</taxon>
        <taxon>Blattodea</taxon>
        <taxon>Blattoidea</taxon>
        <taxon>Termitoidae</taxon>
        <taxon>Termopsidae</taxon>
        <taxon>Zootermopsis</taxon>
    </lineage>
</organism>
<dbReference type="Proteomes" id="UP000027135">
    <property type="component" value="Unassembled WGS sequence"/>
</dbReference>
<dbReference type="EMBL" id="KK853094">
    <property type="protein sequence ID" value="KDR11501.1"/>
    <property type="molecule type" value="Genomic_DNA"/>
</dbReference>
<name>A0A067QPE1_ZOONE</name>
<feature type="region of interest" description="Disordered" evidence="1">
    <location>
        <begin position="74"/>
        <end position="98"/>
    </location>
</feature>
<evidence type="ECO:0000256" key="1">
    <source>
        <dbReference type="SAM" id="MobiDB-lite"/>
    </source>
</evidence>
<dbReference type="AlphaFoldDB" id="A0A067QPE1"/>
<evidence type="ECO:0000313" key="3">
    <source>
        <dbReference type="Proteomes" id="UP000027135"/>
    </source>
</evidence>
<dbReference type="InParanoid" id="A0A067QPE1"/>
<accession>A0A067QPE1</accession>
<keyword evidence="3" id="KW-1185">Reference proteome</keyword>
<protein>
    <submittedName>
        <fullName evidence="2">Uncharacterized protein</fullName>
    </submittedName>
</protein>
<proteinExistence type="predicted"/>
<feature type="compositionally biased region" description="Polar residues" evidence="1">
    <location>
        <begin position="74"/>
        <end position="83"/>
    </location>
</feature>
<evidence type="ECO:0000313" key="2">
    <source>
        <dbReference type="EMBL" id="KDR11501.1"/>
    </source>
</evidence>
<gene>
    <name evidence="2" type="ORF">L798_14412</name>
</gene>
<reference evidence="2 3" key="1">
    <citation type="journal article" date="2014" name="Nat. Commun.">
        <title>Molecular traces of alternative social organization in a termite genome.</title>
        <authorList>
            <person name="Terrapon N."/>
            <person name="Li C."/>
            <person name="Robertson H.M."/>
            <person name="Ji L."/>
            <person name="Meng X."/>
            <person name="Booth W."/>
            <person name="Chen Z."/>
            <person name="Childers C.P."/>
            <person name="Glastad K.M."/>
            <person name="Gokhale K."/>
            <person name="Gowin J."/>
            <person name="Gronenberg W."/>
            <person name="Hermansen R.A."/>
            <person name="Hu H."/>
            <person name="Hunt B.G."/>
            <person name="Huylmans A.K."/>
            <person name="Khalil S.M."/>
            <person name="Mitchell R.D."/>
            <person name="Munoz-Torres M.C."/>
            <person name="Mustard J.A."/>
            <person name="Pan H."/>
            <person name="Reese J.T."/>
            <person name="Scharf M.E."/>
            <person name="Sun F."/>
            <person name="Vogel H."/>
            <person name="Xiao J."/>
            <person name="Yang W."/>
            <person name="Yang Z."/>
            <person name="Yang Z."/>
            <person name="Zhou J."/>
            <person name="Zhu J."/>
            <person name="Brent C.S."/>
            <person name="Elsik C.G."/>
            <person name="Goodisman M.A."/>
            <person name="Liberles D.A."/>
            <person name="Roe R.M."/>
            <person name="Vargo E.L."/>
            <person name="Vilcinskas A."/>
            <person name="Wang J."/>
            <person name="Bornberg-Bauer E."/>
            <person name="Korb J."/>
            <person name="Zhang G."/>
            <person name="Liebig J."/>
        </authorList>
    </citation>
    <scope>NUCLEOTIDE SEQUENCE [LARGE SCALE GENOMIC DNA]</scope>
    <source>
        <tissue evidence="2">Whole organism</tissue>
    </source>
</reference>
<sequence>MSNIGRVQRRIPNASGPNRCNAMVAHIHLRQVTVEFFLPICTARETNLSTSRLLNVQWASYRIQGLRWRHGNMSVQTESQGQSRIPLPMSSADAQHSNPRSLKLWIKLMDP</sequence>